<sequence>MAANSTTTTTDPDEWEVVHDGGFVYKRKKRRLDPTAFVAAADPTPDAAIEAKERRKRKRQALLQLKDKYSNEIVLWERLSNSLKSIKDRIPDPVEETEFDTEYRLEVQTPSCSLLSEVLLQVEAQEAIIRDFSQLCEVAESLCSAHEEKIKNQFIDLPIWKSPQELMASLCED</sequence>
<keyword evidence="2" id="KW-1185">Reference proteome</keyword>
<name>A0AAW1JN34_SAPOF</name>
<protein>
    <submittedName>
        <fullName evidence="1">Uncharacterized protein</fullName>
    </submittedName>
</protein>
<dbReference type="AlphaFoldDB" id="A0AAW1JN34"/>
<evidence type="ECO:0000313" key="1">
    <source>
        <dbReference type="EMBL" id="KAK9705020.1"/>
    </source>
</evidence>
<dbReference type="EMBL" id="JBDFQZ010000007">
    <property type="protein sequence ID" value="KAK9705020.1"/>
    <property type="molecule type" value="Genomic_DNA"/>
</dbReference>
<dbReference type="Proteomes" id="UP001443914">
    <property type="component" value="Unassembled WGS sequence"/>
</dbReference>
<dbReference type="PANTHER" id="PTHR35737">
    <property type="entry name" value="CRYPTIC LOCI REGULATOR"/>
    <property type="match status" value="1"/>
</dbReference>
<evidence type="ECO:0000313" key="2">
    <source>
        <dbReference type="Proteomes" id="UP001443914"/>
    </source>
</evidence>
<accession>A0AAW1JN34</accession>
<reference evidence="1" key="1">
    <citation type="submission" date="2024-03" db="EMBL/GenBank/DDBJ databases">
        <title>WGS assembly of Saponaria officinalis var. Norfolk2.</title>
        <authorList>
            <person name="Jenkins J."/>
            <person name="Shu S."/>
            <person name="Grimwood J."/>
            <person name="Barry K."/>
            <person name="Goodstein D."/>
            <person name="Schmutz J."/>
            <person name="Leebens-Mack J."/>
            <person name="Osbourn A."/>
        </authorList>
    </citation>
    <scope>NUCLEOTIDE SEQUENCE [LARGE SCALE GENOMIC DNA]</scope>
    <source>
        <strain evidence="1">JIC</strain>
    </source>
</reference>
<organism evidence="1 2">
    <name type="scientific">Saponaria officinalis</name>
    <name type="common">Common soapwort</name>
    <name type="synonym">Lychnis saponaria</name>
    <dbReference type="NCBI Taxonomy" id="3572"/>
    <lineage>
        <taxon>Eukaryota</taxon>
        <taxon>Viridiplantae</taxon>
        <taxon>Streptophyta</taxon>
        <taxon>Embryophyta</taxon>
        <taxon>Tracheophyta</taxon>
        <taxon>Spermatophyta</taxon>
        <taxon>Magnoliopsida</taxon>
        <taxon>eudicotyledons</taxon>
        <taxon>Gunneridae</taxon>
        <taxon>Pentapetalae</taxon>
        <taxon>Caryophyllales</taxon>
        <taxon>Caryophyllaceae</taxon>
        <taxon>Caryophylleae</taxon>
        <taxon>Saponaria</taxon>
    </lineage>
</organism>
<dbReference type="PANTHER" id="PTHR35737:SF1">
    <property type="entry name" value="CRYPTIC LOCI REGULATOR"/>
    <property type="match status" value="1"/>
</dbReference>
<comment type="caution">
    <text evidence="1">The sequence shown here is derived from an EMBL/GenBank/DDBJ whole genome shotgun (WGS) entry which is preliminary data.</text>
</comment>
<proteinExistence type="predicted"/>
<gene>
    <name evidence="1" type="ORF">RND81_07G027400</name>
</gene>